<feature type="domain" description="BD-FAE-like" evidence="3">
    <location>
        <begin position="44"/>
        <end position="222"/>
    </location>
</feature>
<dbReference type="InterPro" id="IPR049492">
    <property type="entry name" value="BD-FAE-like_dom"/>
</dbReference>
<evidence type="ECO:0000313" key="5">
    <source>
        <dbReference type="Proteomes" id="UP000249610"/>
    </source>
</evidence>
<dbReference type="RefSeq" id="WP_111611810.1">
    <property type="nucleotide sequence ID" value="NZ_QLLK01000006.1"/>
</dbReference>
<evidence type="ECO:0000256" key="2">
    <source>
        <dbReference type="SAM" id="SignalP"/>
    </source>
</evidence>
<dbReference type="SUPFAM" id="SSF53474">
    <property type="entry name" value="alpha/beta-Hydrolases"/>
    <property type="match status" value="1"/>
</dbReference>
<organism evidence="4 5">
    <name type="scientific">Algoriphagus yeomjeoni</name>
    <dbReference type="NCBI Taxonomy" id="291403"/>
    <lineage>
        <taxon>Bacteria</taxon>
        <taxon>Pseudomonadati</taxon>
        <taxon>Bacteroidota</taxon>
        <taxon>Cytophagia</taxon>
        <taxon>Cytophagales</taxon>
        <taxon>Cyclobacteriaceae</taxon>
        <taxon>Algoriphagus</taxon>
    </lineage>
</organism>
<dbReference type="InterPro" id="IPR050300">
    <property type="entry name" value="GDXG_lipolytic_enzyme"/>
</dbReference>
<dbReference type="Pfam" id="PF20434">
    <property type="entry name" value="BD-FAE"/>
    <property type="match status" value="1"/>
</dbReference>
<keyword evidence="1" id="KW-0378">Hydrolase</keyword>
<dbReference type="PANTHER" id="PTHR48081">
    <property type="entry name" value="AB HYDROLASE SUPERFAMILY PROTEIN C4A8.06C"/>
    <property type="match status" value="1"/>
</dbReference>
<keyword evidence="5" id="KW-1185">Reference proteome</keyword>
<feature type="chain" id="PRO_5016296499" evidence="2">
    <location>
        <begin position="21"/>
        <end position="281"/>
    </location>
</feature>
<dbReference type="AlphaFoldDB" id="A0A327PB05"/>
<sequence length="281" mass="31774">MFRIIPALFLAFLMSSCAFQNLHRTKDINYVFSNSQAGLPSMDLDVYAPKKAENLPVLVFFYGGSWKSGKKEMYHFLGNRLARREVVVVLADYPLSPDYEIPAMQKSALAAVNWTKDNIARYGGDPDQIFVSGHSAGGHLASLIAVKEDKLEPSANGKKLAGSILLDPAGLNMYGYLEETSEGEGKKYLNAFTDDPAIWKQYSSMYFLTDELTPMLILEGERTYPSIRAGRERFMKRIDEKGIKDVKVKIYPKKKHIPMITQFLWTGSSVYKDVLRFIKEN</sequence>
<keyword evidence="2" id="KW-0732">Signal</keyword>
<gene>
    <name evidence="4" type="ORF">LV83_02477</name>
</gene>
<dbReference type="PROSITE" id="PS51257">
    <property type="entry name" value="PROKAR_LIPOPROTEIN"/>
    <property type="match status" value="1"/>
</dbReference>
<dbReference type="Proteomes" id="UP000249610">
    <property type="component" value="Unassembled WGS sequence"/>
</dbReference>
<evidence type="ECO:0000313" key="4">
    <source>
        <dbReference type="EMBL" id="RAI89435.1"/>
    </source>
</evidence>
<protein>
    <submittedName>
        <fullName evidence="4">Acetyl esterase/lipase</fullName>
    </submittedName>
</protein>
<accession>A0A327PB05</accession>
<dbReference type="EMBL" id="QLLK01000006">
    <property type="protein sequence ID" value="RAI89435.1"/>
    <property type="molecule type" value="Genomic_DNA"/>
</dbReference>
<dbReference type="Gene3D" id="3.40.50.1820">
    <property type="entry name" value="alpha/beta hydrolase"/>
    <property type="match status" value="1"/>
</dbReference>
<feature type="signal peptide" evidence="2">
    <location>
        <begin position="1"/>
        <end position="20"/>
    </location>
</feature>
<name>A0A327PB05_9BACT</name>
<dbReference type="InterPro" id="IPR029058">
    <property type="entry name" value="AB_hydrolase_fold"/>
</dbReference>
<comment type="caution">
    <text evidence="4">The sequence shown here is derived from an EMBL/GenBank/DDBJ whole genome shotgun (WGS) entry which is preliminary data.</text>
</comment>
<dbReference type="GO" id="GO:0016787">
    <property type="term" value="F:hydrolase activity"/>
    <property type="evidence" value="ECO:0007669"/>
    <property type="project" value="UniProtKB-KW"/>
</dbReference>
<evidence type="ECO:0000259" key="3">
    <source>
        <dbReference type="Pfam" id="PF20434"/>
    </source>
</evidence>
<proteinExistence type="predicted"/>
<dbReference type="OrthoDB" id="9777975at2"/>
<evidence type="ECO:0000256" key="1">
    <source>
        <dbReference type="ARBA" id="ARBA00022801"/>
    </source>
</evidence>
<reference evidence="4 5" key="1">
    <citation type="submission" date="2018-06" db="EMBL/GenBank/DDBJ databases">
        <title>Genomic Encyclopedia of Archaeal and Bacterial Type Strains, Phase II (KMG-II): from individual species to whole genera.</title>
        <authorList>
            <person name="Goeker M."/>
        </authorList>
    </citation>
    <scope>NUCLEOTIDE SEQUENCE [LARGE SCALE GENOMIC DNA]</scope>
    <source>
        <strain evidence="4 5">DSM 23446</strain>
    </source>
</reference>